<dbReference type="GO" id="GO:0009424">
    <property type="term" value="C:bacterial-type flagellum hook"/>
    <property type="evidence" value="ECO:0007669"/>
    <property type="project" value="UniProtKB-UniRule"/>
</dbReference>
<evidence type="ECO:0000256" key="3">
    <source>
        <dbReference type="ARBA" id="ARBA00023054"/>
    </source>
</evidence>
<feature type="coiled-coil region" evidence="5">
    <location>
        <begin position="418"/>
        <end position="445"/>
    </location>
</feature>
<dbReference type="InterPro" id="IPR010809">
    <property type="entry name" value="FliD_C"/>
</dbReference>
<gene>
    <name evidence="8" type="primary">fliD</name>
    <name evidence="8" type="ORF">G3A44_14220</name>
</gene>
<evidence type="ECO:0000259" key="7">
    <source>
        <dbReference type="Pfam" id="PF07195"/>
    </source>
</evidence>
<keyword evidence="8" id="KW-0966">Cell projection</keyword>
<comment type="similarity">
    <text evidence="1 5">Belongs to the FliD family.</text>
</comment>
<dbReference type="Proteomes" id="UP000484255">
    <property type="component" value="Unassembled WGS sequence"/>
</dbReference>
<keyword evidence="4 5" id="KW-0975">Bacterial flagellum</keyword>
<dbReference type="GO" id="GO:0009421">
    <property type="term" value="C:bacterial-type flagellum filament cap"/>
    <property type="evidence" value="ECO:0007669"/>
    <property type="project" value="InterPro"/>
</dbReference>
<keyword evidence="3 5" id="KW-0175">Coiled coil</keyword>
<dbReference type="InterPro" id="IPR040026">
    <property type="entry name" value="FliD"/>
</dbReference>
<evidence type="ECO:0000256" key="2">
    <source>
        <dbReference type="ARBA" id="ARBA00011255"/>
    </source>
</evidence>
<dbReference type="Pfam" id="PF07196">
    <property type="entry name" value="Flagellin_IN"/>
    <property type="match status" value="1"/>
</dbReference>
<evidence type="ECO:0000256" key="5">
    <source>
        <dbReference type="RuleBase" id="RU362066"/>
    </source>
</evidence>
<feature type="domain" description="Flagellar hook-associated protein 2 C-terminal" evidence="7">
    <location>
        <begin position="236"/>
        <end position="461"/>
    </location>
</feature>
<dbReference type="GO" id="GO:0071973">
    <property type="term" value="P:bacterial-type flagellum-dependent cell motility"/>
    <property type="evidence" value="ECO:0007669"/>
    <property type="project" value="TreeGrafter"/>
</dbReference>
<dbReference type="PANTHER" id="PTHR30288:SF0">
    <property type="entry name" value="FLAGELLAR HOOK-ASSOCIATED PROTEIN 2"/>
    <property type="match status" value="1"/>
</dbReference>
<organism evidence="8 9">
    <name type="scientific">Ideonella livida</name>
    <dbReference type="NCBI Taxonomy" id="2707176"/>
    <lineage>
        <taxon>Bacteria</taxon>
        <taxon>Pseudomonadati</taxon>
        <taxon>Pseudomonadota</taxon>
        <taxon>Betaproteobacteria</taxon>
        <taxon>Burkholderiales</taxon>
        <taxon>Sphaerotilaceae</taxon>
        <taxon>Ideonella</taxon>
    </lineage>
</organism>
<sequence>MASISSLGIGSGLDAESIISSLMSVERRPIDLITSENKTLSTQVSAVGKLQSYVDALKTKSEAITGIGLWNTKAFKSADETVVTGSASGSAAGGSYSMSVQQMAAAQTVTASQAMPSAASTLNEGSLTITLGAWSGTSFSAKSGATPVTVNIGAGETSLAAIRDKINAAGAGIKATIVNDANGARLSLRSAETGAENGFKITATETTDDGDVDTGLSSLGFDRAAVDNPTTLNQLAANARATINGISVESTSNTFTDVADGLSLTVGKVSTSAVEVSVADDKEAIRTAVKEFVTAYNDLANYIREQTKYDATSKTGGTLQGDRTTIALQWQLRGVINQGSSASSEWSRLSEVGITMKQDGTLSVKTSALDTALEDPAELRKLLATDGTSSANSGFMDRFRDLAKAVNDTTTGLLQLREDGLNAQIKRNEKRITQMEDRLTDTEKRVRAQYQALDTSMAKLSSLSSYVTQQLSSLYSNNS</sequence>
<dbReference type="GO" id="GO:0007155">
    <property type="term" value="P:cell adhesion"/>
    <property type="evidence" value="ECO:0007669"/>
    <property type="project" value="InterPro"/>
</dbReference>
<keyword evidence="9" id="KW-1185">Reference proteome</keyword>
<proteinExistence type="inferred from homology"/>
<dbReference type="AlphaFoldDB" id="A0A7C9TJY5"/>
<dbReference type="EMBL" id="JAAGOH010000016">
    <property type="protein sequence ID" value="NDY92341.1"/>
    <property type="molecule type" value="Genomic_DNA"/>
</dbReference>
<keyword evidence="8" id="KW-0282">Flagellum</keyword>
<comment type="subcellular location">
    <subcellularLocation>
        <location evidence="5">Secreted</location>
    </subcellularLocation>
    <subcellularLocation>
        <location evidence="5">Bacterial flagellum</location>
    </subcellularLocation>
</comment>
<protein>
    <recommendedName>
        <fullName evidence="5">Flagellar hook-associated protein 2</fullName>
        <shortName evidence="5">HAP2</shortName>
    </recommendedName>
    <alternativeName>
        <fullName evidence="5">Flagellar cap protein</fullName>
    </alternativeName>
</protein>
<accession>A0A7C9TJY5</accession>
<comment type="function">
    <text evidence="5">Required for morphogenesis and for the elongation of the flagellar filament by facilitating polymerization of the flagellin monomers at the tip of growing filament. Forms a capping structure, which prevents flagellin subunits (transported through the central channel of the flagellum) from leaking out without polymerization at the distal end.</text>
</comment>
<dbReference type="Pfam" id="PF07195">
    <property type="entry name" value="FliD_C"/>
    <property type="match status" value="1"/>
</dbReference>
<evidence type="ECO:0000256" key="1">
    <source>
        <dbReference type="ARBA" id="ARBA00009764"/>
    </source>
</evidence>
<dbReference type="InterPro" id="IPR003481">
    <property type="entry name" value="FliD_N"/>
</dbReference>
<dbReference type="GO" id="GO:0005576">
    <property type="term" value="C:extracellular region"/>
    <property type="evidence" value="ECO:0007669"/>
    <property type="project" value="UniProtKB-SubCell"/>
</dbReference>
<dbReference type="PANTHER" id="PTHR30288">
    <property type="entry name" value="FLAGELLAR CAP/ASSEMBLY PROTEIN FLID"/>
    <property type="match status" value="1"/>
</dbReference>
<evidence type="ECO:0000256" key="4">
    <source>
        <dbReference type="ARBA" id="ARBA00023143"/>
    </source>
</evidence>
<dbReference type="Pfam" id="PF02465">
    <property type="entry name" value="FliD_N"/>
    <property type="match status" value="1"/>
</dbReference>
<dbReference type="InterPro" id="IPR010810">
    <property type="entry name" value="Flagellin_hook_IN_motif"/>
</dbReference>
<feature type="domain" description="Flagellar hook-associated protein 2 N-terminal" evidence="6">
    <location>
        <begin position="11"/>
        <end position="107"/>
    </location>
</feature>
<reference evidence="8 9" key="1">
    <citation type="submission" date="2020-02" db="EMBL/GenBank/DDBJ databases">
        <title>Ideonella bacterium strain TBM-1.</title>
        <authorList>
            <person name="Chen W.-M."/>
        </authorList>
    </citation>
    <scope>NUCLEOTIDE SEQUENCE [LARGE SCALE GENOMIC DNA]</scope>
    <source>
        <strain evidence="8 9">TBM-1</strain>
    </source>
</reference>
<evidence type="ECO:0000259" key="6">
    <source>
        <dbReference type="Pfam" id="PF02465"/>
    </source>
</evidence>
<keyword evidence="5" id="KW-0964">Secreted</keyword>
<name>A0A7C9TJY5_9BURK</name>
<evidence type="ECO:0000313" key="8">
    <source>
        <dbReference type="EMBL" id="NDY92341.1"/>
    </source>
</evidence>
<comment type="caution">
    <text evidence="8">The sequence shown here is derived from an EMBL/GenBank/DDBJ whole genome shotgun (WGS) entry which is preliminary data.</text>
</comment>
<comment type="subunit">
    <text evidence="2 5">Homopentamer.</text>
</comment>
<dbReference type="RefSeq" id="WP_163458188.1">
    <property type="nucleotide sequence ID" value="NZ_JAAGOH010000016.1"/>
</dbReference>
<evidence type="ECO:0000313" key="9">
    <source>
        <dbReference type="Proteomes" id="UP000484255"/>
    </source>
</evidence>
<keyword evidence="8" id="KW-0969">Cilium</keyword>